<keyword evidence="3" id="KW-1185">Reference proteome</keyword>
<evidence type="ECO:0000313" key="3">
    <source>
        <dbReference type="Proteomes" id="UP000829685"/>
    </source>
</evidence>
<protein>
    <submittedName>
        <fullName evidence="2">Uncharacterized protein</fullName>
    </submittedName>
</protein>
<dbReference type="EMBL" id="JAFIMR010000004">
    <property type="protein sequence ID" value="KAI1879485.1"/>
    <property type="molecule type" value="Genomic_DNA"/>
</dbReference>
<reference evidence="2" key="1">
    <citation type="submission" date="2021-03" db="EMBL/GenBank/DDBJ databases">
        <title>Revisited historic fungal species revealed as producer of novel bioactive compounds through whole genome sequencing and comparative genomics.</title>
        <authorList>
            <person name="Vignolle G.A."/>
            <person name="Hochenegger N."/>
            <person name="Mach R.L."/>
            <person name="Mach-Aigner A.R."/>
            <person name="Javad Rahimi M."/>
            <person name="Salim K.A."/>
            <person name="Chan C.M."/>
            <person name="Lim L.B.L."/>
            <person name="Cai F."/>
            <person name="Druzhinina I.S."/>
            <person name="U'Ren J.M."/>
            <person name="Derntl C."/>
        </authorList>
    </citation>
    <scope>NUCLEOTIDE SEQUENCE</scope>
    <source>
        <strain evidence="2">TUCIM 5799</strain>
    </source>
</reference>
<organism evidence="2 3">
    <name type="scientific">Neoarthrinium moseri</name>
    <dbReference type="NCBI Taxonomy" id="1658444"/>
    <lineage>
        <taxon>Eukaryota</taxon>
        <taxon>Fungi</taxon>
        <taxon>Dikarya</taxon>
        <taxon>Ascomycota</taxon>
        <taxon>Pezizomycotina</taxon>
        <taxon>Sordariomycetes</taxon>
        <taxon>Xylariomycetidae</taxon>
        <taxon>Amphisphaeriales</taxon>
        <taxon>Apiosporaceae</taxon>
        <taxon>Neoarthrinium</taxon>
    </lineage>
</organism>
<dbReference type="AlphaFoldDB" id="A0A9P9WUE8"/>
<evidence type="ECO:0000256" key="1">
    <source>
        <dbReference type="SAM" id="MobiDB-lite"/>
    </source>
</evidence>
<feature type="compositionally biased region" description="Polar residues" evidence="1">
    <location>
        <begin position="298"/>
        <end position="323"/>
    </location>
</feature>
<feature type="compositionally biased region" description="Pro residues" evidence="1">
    <location>
        <begin position="207"/>
        <end position="216"/>
    </location>
</feature>
<sequence>MATGALKDPLDVLQAMFNEVLVQTGKALKQSQKDGIQNANGPMPLGRSKMPEILKSYHYALDDLESEITRAKAVLSRDLEKLQAARAPSPVPSPVAPPAPMMDEPRRPAAVMMDMPSAAAHTVNSNAIFTEPQDEIKRQPFPDMGMGLSGDVVDLTSNEKPPTASPQVTADAAKPGTEAGAGTGPHASPSIKQSPQPASATTRITPVPAPQVPPQPTALGSSAQKAPTPNQQPPAAQAAQDSTLDATLTLPPTSGAATADMTGGELNFTNMEFTLAPASDAPSQVAPPAPMQDFDLSAFTTGDGTSDLLSMDNLNEGTASTSAPADAPVPAQEKEPETTATDTNMDSMYDLGAVGGGNMDSMNLDLSLGDTGGVSDNTFDDLFFDTTTDADMGQFNDAYFGLE</sequence>
<proteinExistence type="predicted"/>
<name>A0A9P9WUE8_9PEZI</name>
<accession>A0A9P9WUE8</accession>
<feature type="compositionally biased region" description="Polar residues" evidence="1">
    <location>
        <begin position="190"/>
        <end position="204"/>
    </location>
</feature>
<feature type="compositionally biased region" description="Low complexity" evidence="1">
    <location>
        <begin position="223"/>
        <end position="240"/>
    </location>
</feature>
<feature type="compositionally biased region" description="Polar residues" evidence="1">
    <location>
        <begin position="155"/>
        <end position="168"/>
    </location>
</feature>
<feature type="compositionally biased region" description="Polar residues" evidence="1">
    <location>
        <begin position="241"/>
        <end position="256"/>
    </location>
</feature>
<dbReference type="OrthoDB" id="5409998at2759"/>
<feature type="region of interest" description="Disordered" evidence="1">
    <location>
        <begin position="137"/>
        <end position="346"/>
    </location>
</feature>
<comment type="caution">
    <text evidence="2">The sequence shown here is derived from an EMBL/GenBank/DDBJ whole genome shotgun (WGS) entry which is preliminary data.</text>
</comment>
<gene>
    <name evidence="2" type="ORF">JX265_002439</name>
</gene>
<dbReference type="Proteomes" id="UP000829685">
    <property type="component" value="Unassembled WGS sequence"/>
</dbReference>
<evidence type="ECO:0000313" key="2">
    <source>
        <dbReference type="EMBL" id="KAI1879485.1"/>
    </source>
</evidence>